<feature type="domain" description="Glycosyltransferase 2-like" evidence="1">
    <location>
        <begin position="18"/>
        <end position="141"/>
    </location>
</feature>
<evidence type="ECO:0000259" key="1">
    <source>
        <dbReference type="Pfam" id="PF00535"/>
    </source>
</evidence>
<dbReference type="EC" id="2.4.-.-" evidence="2"/>
<dbReference type="PANTHER" id="PTHR43179:SF7">
    <property type="entry name" value="RHAMNOSYLTRANSFERASE WBBL"/>
    <property type="match status" value="1"/>
</dbReference>
<dbReference type="RefSeq" id="WP_386802301.1">
    <property type="nucleotide sequence ID" value="NZ_JBHTMU010000009.1"/>
</dbReference>
<keyword evidence="3" id="KW-1185">Reference proteome</keyword>
<dbReference type="SUPFAM" id="SSF53448">
    <property type="entry name" value="Nucleotide-diphospho-sugar transferases"/>
    <property type="match status" value="1"/>
</dbReference>
<dbReference type="Pfam" id="PF00535">
    <property type="entry name" value="Glycos_transf_2"/>
    <property type="match status" value="1"/>
</dbReference>
<dbReference type="EMBL" id="JBHTMU010000009">
    <property type="protein sequence ID" value="MFD1342241.1"/>
    <property type="molecule type" value="Genomic_DNA"/>
</dbReference>
<proteinExistence type="predicted"/>
<dbReference type="GO" id="GO:0016757">
    <property type="term" value="F:glycosyltransferase activity"/>
    <property type="evidence" value="ECO:0007669"/>
    <property type="project" value="UniProtKB-KW"/>
</dbReference>
<name>A0ABW3ZGP8_9RHOB</name>
<accession>A0ABW3ZGP8</accession>
<organism evidence="2 3">
    <name type="scientific">Litorisediminicola beolgyonensis</name>
    <dbReference type="NCBI Taxonomy" id="1173614"/>
    <lineage>
        <taxon>Bacteria</taxon>
        <taxon>Pseudomonadati</taxon>
        <taxon>Pseudomonadota</taxon>
        <taxon>Alphaproteobacteria</taxon>
        <taxon>Rhodobacterales</taxon>
        <taxon>Paracoccaceae</taxon>
        <taxon>Litorisediminicola</taxon>
    </lineage>
</organism>
<comment type="caution">
    <text evidence="2">The sequence shown here is derived from an EMBL/GenBank/DDBJ whole genome shotgun (WGS) entry which is preliminary data.</text>
</comment>
<dbReference type="CDD" id="cd04186">
    <property type="entry name" value="GT_2_like_c"/>
    <property type="match status" value="1"/>
</dbReference>
<keyword evidence="2" id="KW-0808">Transferase</keyword>
<evidence type="ECO:0000313" key="2">
    <source>
        <dbReference type="EMBL" id="MFD1342241.1"/>
    </source>
</evidence>
<protein>
    <submittedName>
        <fullName evidence="2">Glycosyltransferase family 2 protein</fullName>
        <ecNumber evidence="2">2.4.-.-</ecNumber>
    </submittedName>
</protein>
<keyword evidence="2" id="KW-0328">Glycosyltransferase</keyword>
<reference evidence="3" key="1">
    <citation type="journal article" date="2019" name="Int. J. Syst. Evol. Microbiol.">
        <title>The Global Catalogue of Microorganisms (GCM) 10K type strain sequencing project: providing services to taxonomists for standard genome sequencing and annotation.</title>
        <authorList>
            <consortium name="The Broad Institute Genomics Platform"/>
            <consortium name="The Broad Institute Genome Sequencing Center for Infectious Disease"/>
            <person name="Wu L."/>
            <person name="Ma J."/>
        </authorList>
    </citation>
    <scope>NUCLEOTIDE SEQUENCE [LARGE SCALE GENOMIC DNA]</scope>
    <source>
        <strain evidence="3">CCUG 62953</strain>
    </source>
</reference>
<dbReference type="InterPro" id="IPR029044">
    <property type="entry name" value="Nucleotide-diphossugar_trans"/>
</dbReference>
<sequence>MARLLTVLLNWRTPEMTCRAIDAAAAALSGLDAELVVVDNDSGDGSEEALRAHIEGTDLPIPARVVQSGRNGGFGAGNNVGIRAGRADGVRPDYVQILNSDAFPAPDALRRLHDHLEAHPEVGFAGSFIHGEDGTPHETAFRFPSILSEIEGAARTGPVTRLLARHRVPLGLPDATRRVDWLAGASMMMRMDVLEQIGLFDEGFFLYFEETDLCLRAARAGYTVDYIRDSHVAHIGSVSTGMKGWSDVPTYWFDSRWRYFAKAHGRGYAVAATLGHVLGGAIWRLRVLLTGKPRVDPPGFLRRLLSHDLAAARAARPRDQTIDLVPVREVQT</sequence>
<gene>
    <name evidence="2" type="ORF">ACFQ4E_07410</name>
</gene>
<evidence type="ECO:0000313" key="3">
    <source>
        <dbReference type="Proteomes" id="UP001597135"/>
    </source>
</evidence>
<dbReference type="PANTHER" id="PTHR43179">
    <property type="entry name" value="RHAMNOSYLTRANSFERASE WBBL"/>
    <property type="match status" value="1"/>
</dbReference>
<dbReference type="Gene3D" id="3.90.550.10">
    <property type="entry name" value="Spore Coat Polysaccharide Biosynthesis Protein SpsA, Chain A"/>
    <property type="match status" value="1"/>
</dbReference>
<dbReference type="Proteomes" id="UP001597135">
    <property type="component" value="Unassembled WGS sequence"/>
</dbReference>
<dbReference type="InterPro" id="IPR001173">
    <property type="entry name" value="Glyco_trans_2-like"/>
</dbReference>